<dbReference type="Proteomes" id="UP000195521">
    <property type="component" value="Unassembled WGS sequence"/>
</dbReference>
<feature type="compositionally biased region" description="Low complexity" evidence="3">
    <location>
        <begin position="60"/>
        <end position="70"/>
    </location>
</feature>
<dbReference type="PROSITE" id="PS01186">
    <property type="entry name" value="EGF_2"/>
    <property type="match status" value="1"/>
</dbReference>
<feature type="compositionally biased region" description="Polar residues" evidence="3">
    <location>
        <begin position="120"/>
        <end position="152"/>
    </location>
</feature>
<keyword evidence="1" id="KW-0245">EGF-like domain</keyword>
<feature type="compositionally biased region" description="Basic and acidic residues" evidence="3">
    <location>
        <begin position="176"/>
        <end position="208"/>
    </location>
</feature>
<dbReference type="InterPro" id="IPR024731">
    <property type="entry name" value="NELL2-like_EGF"/>
</dbReference>
<feature type="compositionally biased region" description="Polar residues" evidence="3">
    <location>
        <begin position="77"/>
        <end position="98"/>
    </location>
</feature>
<dbReference type="Pfam" id="PF12947">
    <property type="entry name" value="EGF_3"/>
    <property type="match status" value="1"/>
</dbReference>
<reference evidence="7" key="1">
    <citation type="submission" date="2017-04" db="EMBL/GenBank/DDBJ databases">
        <title>Plasmodium gonderi genome.</title>
        <authorList>
            <person name="Arisue N."/>
            <person name="Honma H."/>
            <person name="Kawai S."/>
            <person name="Tougan T."/>
            <person name="Tanabe K."/>
            <person name="Horii T."/>
        </authorList>
    </citation>
    <scope>NUCLEOTIDE SEQUENCE [LARGE SCALE GENOMIC DNA]</scope>
    <source>
        <strain evidence="7">ATCC 30045</strain>
    </source>
</reference>
<evidence type="ECO:0000256" key="2">
    <source>
        <dbReference type="ARBA" id="ARBA00023157"/>
    </source>
</evidence>
<evidence type="ECO:0000259" key="5">
    <source>
        <dbReference type="PROSITE" id="PS01186"/>
    </source>
</evidence>
<evidence type="ECO:0000256" key="1">
    <source>
        <dbReference type="ARBA" id="ARBA00022536"/>
    </source>
</evidence>
<feature type="chain" id="PRO_5012643563" evidence="4">
    <location>
        <begin position="27"/>
        <end position="347"/>
    </location>
</feature>
<accession>A0A1Y1JDZ0</accession>
<evidence type="ECO:0000256" key="4">
    <source>
        <dbReference type="SAM" id="SignalP"/>
    </source>
</evidence>
<feature type="domain" description="EGF-like" evidence="5">
    <location>
        <begin position="308"/>
        <end position="320"/>
    </location>
</feature>
<dbReference type="OMA" id="EDQICIR"/>
<organism evidence="6 7">
    <name type="scientific">Plasmodium gonderi</name>
    <dbReference type="NCBI Taxonomy" id="77519"/>
    <lineage>
        <taxon>Eukaryota</taxon>
        <taxon>Sar</taxon>
        <taxon>Alveolata</taxon>
        <taxon>Apicomplexa</taxon>
        <taxon>Aconoidasida</taxon>
        <taxon>Haemosporida</taxon>
        <taxon>Plasmodiidae</taxon>
        <taxon>Plasmodium</taxon>
        <taxon>Plasmodium (Plasmodium)</taxon>
    </lineage>
</organism>
<keyword evidence="4" id="KW-0732">Signal</keyword>
<protein>
    <submittedName>
        <fullName evidence="6">Merozoite surface protein 5</fullName>
    </submittedName>
</protein>
<dbReference type="OrthoDB" id="10045365at2759"/>
<evidence type="ECO:0000313" key="7">
    <source>
        <dbReference type="Proteomes" id="UP000195521"/>
    </source>
</evidence>
<gene>
    <name evidence="6" type="ORF">PGO_041450</name>
</gene>
<dbReference type="EMBL" id="BDQF01000004">
    <property type="protein sequence ID" value="GAW79545.1"/>
    <property type="molecule type" value="Genomic_DNA"/>
</dbReference>
<evidence type="ECO:0000256" key="3">
    <source>
        <dbReference type="SAM" id="MobiDB-lite"/>
    </source>
</evidence>
<dbReference type="Gene3D" id="2.10.25.10">
    <property type="entry name" value="Laminin"/>
    <property type="match status" value="1"/>
</dbReference>
<feature type="region of interest" description="Disordered" evidence="3">
    <location>
        <begin position="42"/>
        <end position="245"/>
    </location>
</feature>
<keyword evidence="7" id="KW-1185">Reference proteome</keyword>
<dbReference type="AlphaFoldDB" id="A0A1Y1JDZ0"/>
<feature type="compositionally biased region" description="Polar residues" evidence="3">
    <location>
        <begin position="209"/>
        <end position="235"/>
    </location>
</feature>
<feature type="compositionally biased region" description="Gly residues" evidence="3">
    <location>
        <begin position="49"/>
        <end position="59"/>
    </location>
</feature>
<evidence type="ECO:0000313" key="6">
    <source>
        <dbReference type="EMBL" id="GAW79545.1"/>
    </source>
</evidence>
<comment type="caution">
    <text evidence="6">The sequence shown here is derived from an EMBL/GenBank/DDBJ whole genome shotgun (WGS) entry which is preliminary data.</text>
</comment>
<dbReference type="RefSeq" id="XP_028542134.1">
    <property type="nucleotide sequence ID" value="XM_028686333.1"/>
</dbReference>
<feature type="signal peptide" evidence="4">
    <location>
        <begin position="1"/>
        <end position="26"/>
    </location>
</feature>
<feature type="compositionally biased region" description="Basic and acidic residues" evidence="3">
    <location>
        <begin position="99"/>
        <end position="118"/>
    </location>
</feature>
<dbReference type="SUPFAM" id="SSF57196">
    <property type="entry name" value="EGF/Laminin"/>
    <property type="match status" value="1"/>
</dbReference>
<dbReference type="SMART" id="SM00181">
    <property type="entry name" value="EGF"/>
    <property type="match status" value="1"/>
</dbReference>
<keyword evidence="6" id="KW-0477">Merozoite</keyword>
<dbReference type="GeneID" id="39746256"/>
<name>A0A1Y1JDZ0_PLAGO</name>
<keyword evidence="2" id="KW-1015">Disulfide bond</keyword>
<sequence length="347" mass="36384">MAMLRVLLAIHLFLFCCYDFKRPSYGSFLGLKNIHRGATHTSRSLVGDSNGGNGGGGSGSESSGSGSESSGSDDKTVSGTQQSENVGEGGSTANQRTDSNSEEKKNSENEEEKPKPNENGEQNDSNTDAATSTEGESQISTPETGNPGNNASEKQDEGQGTGEIKTENLPESGGSQDDKNLESKSNEVEISKHDPPGAVKTEDGKGSQEGETTQNEATSTESKNTDGSAIENTGENGADGNKLHLDNLDDDIPHYSALRNNRVEKGITDTMVLSDIMGNKGQKSCSVNNGGCSEDQICIRIGNVGVKCVCKEGFLFAGRCILTTSSSAFSSFISLSLSILLTMLLLG</sequence>
<dbReference type="InterPro" id="IPR000742">
    <property type="entry name" value="EGF"/>
</dbReference>
<proteinExistence type="predicted"/>